<dbReference type="EMBL" id="CP031417">
    <property type="protein sequence ID" value="AXK82613.1"/>
    <property type="molecule type" value="Genomic_DNA"/>
</dbReference>
<dbReference type="RefSeq" id="WP_115692992.1">
    <property type="nucleotide sequence ID" value="NZ_CP031417.1"/>
</dbReference>
<protein>
    <submittedName>
        <fullName evidence="1">Uncharacterized protein</fullName>
    </submittedName>
</protein>
<accession>A0A346A0B6</accession>
<dbReference type="AlphaFoldDB" id="A0A346A0B6"/>
<dbReference type="KEGG" id="ptaw:DW352_20050"/>
<sequence>MPNGKPGDHPLTDIVMHRMPMFGGEIDDKVRKLDAIVSNELRDVLATVVYFWPWGERTPTDPHALSAILDSLQRCAEKQARA</sequence>
<keyword evidence="2" id="KW-1185">Reference proteome</keyword>
<name>A0A346A0B6_9HYPH</name>
<dbReference type="Proteomes" id="UP000254889">
    <property type="component" value="Chromosome"/>
</dbReference>
<evidence type="ECO:0000313" key="1">
    <source>
        <dbReference type="EMBL" id="AXK82613.1"/>
    </source>
</evidence>
<proteinExistence type="predicted"/>
<gene>
    <name evidence="1" type="ORF">DW352_20050</name>
</gene>
<dbReference type="OrthoDB" id="8453610at2"/>
<reference evidence="1 2" key="1">
    <citation type="submission" date="2018-07" db="EMBL/GenBank/DDBJ databases">
        <authorList>
            <person name="Quirk P.G."/>
            <person name="Krulwich T.A."/>
        </authorList>
    </citation>
    <scope>NUCLEOTIDE SEQUENCE [LARGE SCALE GENOMIC DNA]</scope>
    <source>
        <strain evidence="1 2">CC-BB4</strain>
    </source>
</reference>
<evidence type="ECO:0000313" key="2">
    <source>
        <dbReference type="Proteomes" id="UP000254889"/>
    </source>
</evidence>
<organism evidence="1 2">
    <name type="scientific">Pseudolabrys taiwanensis</name>
    <dbReference type="NCBI Taxonomy" id="331696"/>
    <lineage>
        <taxon>Bacteria</taxon>
        <taxon>Pseudomonadati</taxon>
        <taxon>Pseudomonadota</taxon>
        <taxon>Alphaproteobacteria</taxon>
        <taxon>Hyphomicrobiales</taxon>
        <taxon>Xanthobacteraceae</taxon>
        <taxon>Pseudolabrys</taxon>
    </lineage>
</organism>